<dbReference type="PROSITE" id="PS50111">
    <property type="entry name" value="CHEMOTAXIS_TRANSDUC_2"/>
    <property type="match status" value="1"/>
</dbReference>
<evidence type="ECO:0000256" key="1">
    <source>
        <dbReference type="ARBA" id="ARBA00004141"/>
    </source>
</evidence>
<evidence type="ECO:0000256" key="5">
    <source>
        <dbReference type="PROSITE-ProRule" id="PRU00284"/>
    </source>
</evidence>
<evidence type="ECO:0000256" key="4">
    <source>
        <dbReference type="ARBA" id="ARBA00023136"/>
    </source>
</evidence>
<dbReference type="eggNOG" id="COG0840">
    <property type="taxonomic scope" value="Bacteria"/>
</dbReference>
<feature type="region of interest" description="Disordered" evidence="6">
    <location>
        <begin position="1"/>
        <end position="23"/>
    </location>
</feature>
<reference evidence="8 9" key="1">
    <citation type="journal article" date="2006" name="Nat. Biotechnol.">
        <title>Genome sequence of the bioplastic-producing 'Knallgas' bacterium Ralstonia eutropha H16.</title>
        <authorList>
            <person name="Pohlmann A."/>
            <person name="Fricke W.F."/>
            <person name="Reinecke F."/>
            <person name="Kusian B."/>
            <person name="Liesegang H."/>
            <person name="Cramm R."/>
            <person name="Eitinger T."/>
            <person name="Ewering C."/>
            <person name="Potter M."/>
            <person name="Schwartz E."/>
            <person name="Strittmatter A."/>
            <person name="Voss I."/>
            <person name="Gottschalk G."/>
            <person name="Steinbuechel A."/>
            <person name="Friedrich B."/>
            <person name="Bowien B."/>
        </authorList>
    </citation>
    <scope>NUCLEOTIDE SEQUENCE [LARGE SCALE GENOMIC DNA]</scope>
    <source>
        <strain evidence="9">ATCC 17699 / DSM 428 / KCTC 22496 / NCIMB 10442 / H16 / Stanier 337</strain>
    </source>
</reference>
<dbReference type="SUPFAM" id="SSF58104">
    <property type="entry name" value="Methyl-accepting chemotaxis protein (MCP) signaling domain"/>
    <property type="match status" value="1"/>
</dbReference>
<dbReference type="Proteomes" id="UP000008210">
    <property type="component" value="Chromosome 1"/>
</dbReference>
<dbReference type="HOGENOM" id="CLU_092031_0_0_4"/>
<evidence type="ECO:0000259" key="7">
    <source>
        <dbReference type="PROSITE" id="PS50111"/>
    </source>
</evidence>
<proteinExistence type="predicted"/>
<comment type="subcellular location">
    <subcellularLocation>
        <location evidence="1">Membrane</location>
        <topology evidence="1">Multi-pass membrane protein</topology>
    </subcellularLocation>
</comment>
<organism evidence="8 9">
    <name type="scientific">Cupriavidus necator (strain ATCC 17699 / DSM 428 / KCTC 22496 / NCIMB 10442 / H16 / Stanier 337)</name>
    <name type="common">Ralstonia eutropha</name>
    <dbReference type="NCBI Taxonomy" id="381666"/>
    <lineage>
        <taxon>Bacteria</taxon>
        <taxon>Pseudomonadati</taxon>
        <taxon>Pseudomonadota</taxon>
        <taxon>Betaproteobacteria</taxon>
        <taxon>Burkholderiales</taxon>
        <taxon>Burkholderiaceae</taxon>
        <taxon>Cupriavidus</taxon>
    </lineage>
</organism>
<keyword evidence="4" id="KW-0472">Membrane</keyword>
<protein>
    <submittedName>
        <fullName evidence="8">Methyl-accepting chemotaxis protein</fullName>
    </submittedName>
</protein>
<keyword evidence="3" id="KW-1133">Transmembrane helix</keyword>
<dbReference type="EMBL" id="AM260479">
    <property type="protein sequence ID" value="CAJ93731.1"/>
    <property type="molecule type" value="Genomic_DNA"/>
</dbReference>
<dbReference type="Pfam" id="PF13675">
    <property type="entry name" value="PilJ"/>
    <property type="match status" value="1"/>
</dbReference>
<evidence type="ECO:0000256" key="3">
    <source>
        <dbReference type="ARBA" id="ARBA00022989"/>
    </source>
</evidence>
<evidence type="ECO:0000313" key="8">
    <source>
        <dbReference type="EMBL" id="CAJ93731.1"/>
    </source>
</evidence>
<dbReference type="STRING" id="381666.H16_A2651"/>
<dbReference type="InterPro" id="IPR029095">
    <property type="entry name" value="NarX-like_N"/>
</dbReference>
<accession>Q0K8E0</accession>
<gene>
    <name evidence="8" type="ordered locus">H16_A2651</name>
</gene>
<feature type="compositionally biased region" description="Polar residues" evidence="6">
    <location>
        <begin position="8"/>
        <end position="23"/>
    </location>
</feature>
<evidence type="ECO:0000256" key="6">
    <source>
        <dbReference type="SAM" id="MobiDB-lite"/>
    </source>
</evidence>
<dbReference type="GO" id="GO:0016020">
    <property type="term" value="C:membrane"/>
    <property type="evidence" value="ECO:0007669"/>
    <property type="project" value="UniProtKB-SubCell"/>
</dbReference>
<keyword evidence="5" id="KW-0807">Transducer</keyword>
<keyword evidence="2" id="KW-0812">Transmembrane</keyword>
<dbReference type="AlphaFoldDB" id="Q0K8E0"/>
<dbReference type="GO" id="GO:0007165">
    <property type="term" value="P:signal transduction"/>
    <property type="evidence" value="ECO:0007669"/>
    <property type="project" value="UniProtKB-KW"/>
</dbReference>
<dbReference type="Gene3D" id="1.10.287.950">
    <property type="entry name" value="Methyl-accepting chemotaxis protein"/>
    <property type="match status" value="1"/>
</dbReference>
<evidence type="ECO:0000313" key="9">
    <source>
        <dbReference type="Proteomes" id="UP000008210"/>
    </source>
</evidence>
<dbReference type="InterPro" id="IPR004089">
    <property type="entry name" value="MCPsignal_dom"/>
</dbReference>
<evidence type="ECO:0000256" key="2">
    <source>
        <dbReference type="ARBA" id="ARBA00022692"/>
    </source>
</evidence>
<dbReference type="KEGG" id="reh:H16_A2651"/>
<sequence>MLRKGASRATTPRSEWTTNRTTGSQASRFGALLLRRSARCASASTLPARHGMNALSTQSPETEVSAETIGALINLSGRQRMLSQRIVLQMLLASRGDTAALDIARKCLSMFESAHSDLVTGSERFPGTFSGALQQLYFGSARADARIREFIARVRTAIDTPLADTSRQASFLDVLVTQATPILELLQTVTQAYQEEMHRCELAVRKRQTDLADRLSGISMQANIVAMNARISAARAGEYGREFSVITQVLADIIKEMDQLIRHVVGSNDGPKGPTRA</sequence>
<dbReference type="Pfam" id="PF00015">
    <property type="entry name" value="MCPsignal"/>
    <property type="match status" value="1"/>
</dbReference>
<keyword evidence="9" id="KW-1185">Reference proteome</keyword>
<name>Q0K8E0_CUPNH</name>
<feature type="domain" description="Methyl-accepting transducer" evidence="7">
    <location>
        <begin position="206"/>
        <end position="257"/>
    </location>
</feature>